<dbReference type="InterPro" id="IPR007452">
    <property type="entry name" value="TamB_C"/>
</dbReference>
<evidence type="ECO:0000313" key="8">
    <source>
        <dbReference type="Proteomes" id="UP000036890"/>
    </source>
</evidence>
<evidence type="ECO:0000256" key="1">
    <source>
        <dbReference type="ARBA" id="ARBA00004167"/>
    </source>
</evidence>
<evidence type="ECO:0000259" key="6">
    <source>
        <dbReference type="Pfam" id="PF04357"/>
    </source>
</evidence>
<keyword evidence="4 5" id="KW-0472">Membrane</keyword>
<evidence type="ECO:0000256" key="3">
    <source>
        <dbReference type="ARBA" id="ARBA00022989"/>
    </source>
</evidence>
<feature type="transmembrane region" description="Helical" evidence="5">
    <location>
        <begin position="34"/>
        <end position="53"/>
    </location>
</feature>
<dbReference type="GO" id="GO:0009306">
    <property type="term" value="P:protein secretion"/>
    <property type="evidence" value="ECO:0007669"/>
    <property type="project" value="InterPro"/>
</dbReference>
<dbReference type="GO" id="GO:0097347">
    <property type="term" value="C:TAM protein secretion complex"/>
    <property type="evidence" value="ECO:0007669"/>
    <property type="project" value="TreeGrafter"/>
</dbReference>
<keyword evidence="2 5" id="KW-0812">Transmembrane</keyword>
<dbReference type="EMBL" id="AJLO02000001">
    <property type="protein sequence ID" value="KOF01203.1"/>
    <property type="molecule type" value="Genomic_DNA"/>
</dbReference>
<keyword evidence="3 5" id="KW-1133">Transmembrane helix</keyword>
<dbReference type="PANTHER" id="PTHR36985:SF1">
    <property type="entry name" value="TRANSLOCATION AND ASSEMBLY MODULE SUBUNIT TAMB"/>
    <property type="match status" value="1"/>
</dbReference>
<dbReference type="Proteomes" id="UP000036890">
    <property type="component" value="Unassembled WGS sequence"/>
</dbReference>
<name>A0A0L8AFN5_9GAMM</name>
<comment type="subcellular location">
    <subcellularLocation>
        <location evidence="1">Membrane</location>
        <topology evidence="1">Single-pass membrane protein</topology>
    </subcellularLocation>
</comment>
<dbReference type="OrthoDB" id="7784409at2"/>
<dbReference type="GO" id="GO:0005886">
    <property type="term" value="C:plasma membrane"/>
    <property type="evidence" value="ECO:0007669"/>
    <property type="project" value="InterPro"/>
</dbReference>
<dbReference type="Pfam" id="PF04357">
    <property type="entry name" value="TamB"/>
    <property type="match status" value="1"/>
</dbReference>
<evidence type="ECO:0000256" key="4">
    <source>
        <dbReference type="ARBA" id="ARBA00023136"/>
    </source>
</evidence>
<reference evidence="7 8" key="1">
    <citation type="journal article" date="2012" name="J. Bacteriol.">
        <title>Genome sequence of a novel nicotine-degrading strain, Pseudomonas geniculata N1.</title>
        <authorList>
            <person name="Tang H."/>
            <person name="Yu H."/>
            <person name="Tai C."/>
            <person name="Huang K."/>
            <person name="Liu Y."/>
            <person name="Wang L."/>
            <person name="Yao Y."/>
            <person name="Wu G."/>
            <person name="Xu P."/>
        </authorList>
    </citation>
    <scope>NUCLEOTIDE SEQUENCE [LARGE SCALE GENOMIC DNA]</scope>
    <source>
        <strain evidence="7 8">N1</strain>
    </source>
</reference>
<organism evidence="7 8">
    <name type="scientific">Stenotrophomonas geniculata N1</name>
    <dbReference type="NCBI Taxonomy" id="1167641"/>
    <lineage>
        <taxon>Bacteria</taxon>
        <taxon>Pseudomonadati</taxon>
        <taxon>Pseudomonadota</taxon>
        <taxon>Gammaproteobacteria</taxon>
        <taxon>Lysobacterales</taxon>
        <taxon>Lysobacteraceae</taxon>
        <taxon>Stenotrophomonas</taxon>
    </lineage>
</organism>
<accession>A0A0L8AFN5</accession>
<dbReference type="PANTHER" id="PTHR36985">
    <property type="entry name" value="TRANSLOCATION AND ASSEMBLY MODULE SUBUNIT TAMB"/>
    <property type="match status" value="1"/>
</dbReference>
<evidence type="ECO:0000256" key="2">
    <source>
        <dbReference type="ARBA" id="ARBA00022692"/>
    </source>
</evidence>
<gene>
    <name evidence="7" type="ORF">W7K_00035</name>
</gene>
<protein>
    <recommendedName>
        <fullName evidence="6">Translocation and assembly module TamB C-terminal domain-containing protein</fullName>
    </recommendedName>
</protein>
<proteinExistence type="predicted"/>
<evidence type="ECO:0000313" key="7">
    <source>
        <dbReference type="EMBL" id="KOF01203.1"/>
    </source>
</evidence>
<comment type="caution">
    <text evidence="7">The sequence shown here is derived from an EMBL/GenBank/DDBJ whole genome shotgun (WGS) entry which is preliminary data.</text>
</comment>
<sequence length="1418" mass="148084">MSDDTPVPATEPAVAEPAEIVAAKRPLWQRILKWLLVAILALVVLLGVVVLGINTDPGRRFVANRIGGYTTASGLNIKVGRIDGSLYGKMVLSDVRVADPKGVFLTSPRLDVDWRPFAFASNHVDVRGLSTDLVTLARRPELKATPSDPNAPLLPDLDIDVNRLHIGRLVLAKPVTGETHVLRIDGAVHIADRRAQLVADAAALRGPGIAGGDRLRLTLNAVPDRNMLDVNAKLSAPVGGVVATMASLKAPLTASVDGRGSWQAWQGRALATLGQGQLADIGITAKNGHIELRGFATPGLYLTGPVERLTAPRLNLAIDTTLNDRKADTRMTLKSDALAVDAGGLLDLANSRFGNFAVNARLLTPGAIAPNLRGRDVMARLVLDGAFATPTVDYKVSAAALGFGTTTVETVYAEGLARVNADRILVPVNARARRVTGLNAAVGGLTNNVRINGDFAISMPNILSDNLRIRSDNIDATAVVVANVQTGRYTGALKGRVNNYRVESIGIIDLTTDARLVPGARGGFGITGRVVAQTKQLFNSGVRDFLGGNAIVRSDIGYSPEGIVTFRNLRMNAPQFRITRGEGRFDPGTGAVAVNADAYSAQYGPVTARVTGTADAPVVVLHAARPGLGVGLVDVDARIVGRGGAYAVTAKGGTDYGPFTADVLVRPSPRLTVDVNRLVFAGIVGQGRIAATPAGPFAGALQFAGRGITGNVRLADQGGYQRADVAARAFNATIPGQSDFTIGRAIVNASVVMLPKAPQVVADVQVGDTRYNAFVIQAMRAKVNYAGGRGTAQAVLNGSSGVPLRLAVNARLSPDAYLVAAQGQANGIPFRTGTPARITAARGVYTLAPTRIDFGQGTNAGSARLAGSFGGGVTAAQARLDSLNLSILSAFVPNLGVSGAVTGSLDYRQQGQAIPAADARLTIANFQRTGLSAVSEPVDVQVIGKLLPDGGEMRALVKRGPMAIGRLLATLRPLPPGAGSWTTRLMQAPLGGGIRYNGPSAVLFSLAALPNQQLSGPIAVAADFSGRVSAPQLNGLIRADNLTYDNETYGTRLSQMKIAARFNNDRLELTGLTARAGSGTVQAQGTIGLAADAGFPVDVRARLDNAQLAKSDAVAATSSGTIRFTHGRDGGLLQGNLTIPEARYQIIRQGAAEVPELTGVRRKSQIVTPRPTNRPTPAPVSTIRLDLNVSAPNQLFVSGMGLESEWQMKLHVGGTSAAPVVTGGLDLVRGTYSFAGKRFEVNRGTIRFNGGALSDPDINIQATTTVNGITAVIQITGTGQRPQIAFTSTPALPQDEVLSRLLFGTNPENLSATEAIQLASALNSLRGSGGGLNPLGKLRSATGFDRLRVLGADQATGRGTSLAAGKYITDNIYVEIVTDARGYTATQLEIALTRTLSLLTATGSQGGSDVRLKYSRDY</sequence>
<evidence type="ECO:0000256" key="5">
    <source>
        <dbReference type="SAM" id="Phobius"/>
    </source>
</evidence>
<feature type="domain" description="Translocation and assembly module TamB C-terminal" evidence="6">
    <location>
        <begin position="1072"/>
        <end position="1418"/>
    </location>
</feature>